<evidence type="ECO:0000313" key="2">
    <source>
        <dbReference type="EMBL" id="CAK9086668.1"/>
    </source>
</evidence>
<name>A0ABP0QEJ7_9DINO</name>
<reference evidence="2 3" key="1">
    <citation type="submission" date="2024-02" db="EMBL/GenBank/DDBJ databases">
        <authorList>
            <person name="Chen Y."/>
            <person name="Shah S."/>
            <person name="Dougan E. K."/>
            <person name="Thang M."/>
            <person name="Chan C."/>
        </authorList>
    </citation>
    <scope>NUCLEOTIDE SEQUENCE [LARGE SCALE GENOMIC DNA]</scope>
</reference>
<gene>
    <name evidence="2" type="ORF">SCF082_LOCUS40996</name>
</gene>
<dbReference type="Proteomes" id="UP001642464">
    <property type="component" value="Unassembled WGS sequence"/>
</dbReference>
<evidence type="ECO:0000256" key="1">
    <source>
        <dbReference type="SAM" id="MobiDB-lite"/>
    </source>
</evidence>
<evidence type="ECO:0000313" key="3">
    <source>
        <dbReference type="Proteomes" id="UP001642464"/>
    </source>
</evidence>
<organism evidence="2 3">
    <name type="scientific">Durusdinium trenchii</name>
    <dbReference type="NCBI Taxonomy" id="1381693"/>
    <lineage>
        <taxon>Eukaryota</taxon>
        <taxon>Sar</taxon>
        <taxon>Alveolata</taxon>
        <taxon>Dinophyceae</taxon>
        <taxon>Suessiales</taxon>
        <taxon>Symbiodiniaceae</taxon>
        <taxon>Durusdinium</taxon>
    </lineage>
</organism>
<feature type="compositionally biased region" description="Basic and acidic residues" evidence="1">
    <location>
        <begin position="884"/>
        <end position="929"/>
    </location>
</feature>
<feature type="region of interest" description="Disordered" evidence="1">
    <location>
        <begin position="367"/>
        <end position="386"/>
    </location>
</feature>
<proteinExistence type="predicted"/>
<feature type="compositionally biased region" description="Acidic residues" evidence="1">
    <location>
        <begin position="1003"/>
        <end position="1015"/>
    </location>
</feature>
<feature type="region of interest" description="Disordered" evidence="1">
    <location>
        <begin position="959"/>
        <end position="1016"/>
    </location>
</feature>
<feature type="compositionally biased region" description="Polar residues" evidence="1">
    <location>
        <begin position="866"/>
        <end position="879"/>
    </location>
</feature>
<comment type="caution">
    <text evidence="2">The sequence shown here is derived from an EMBL/GenBank/DDBJ whole genome shotgun (WGS) entry which is preliminary data.</text>
</comment>
<accession>A0ABP0QEJ7</accession>
<dbReference type="EMBL" id="CAXAMM010039469">
    <property type="protein sequence ID" value="CAK9086668.1"/>
    <property type="molecule type" value="Genomic_DNA"/>
</dbReference>
<protein>
    <submittedName>
        <fullName evidence="2">Uncharacterized protein</fullName>
    </submittedName>
</protein>
<feature type="compositionally biased region" description="Basic and acidic residues" evidence="1">
    <location>
        <begin position="375"/>
        <end position="386"/>
    </location>
</feature>
<keyword evidence="3" id="KW-1185">Reference proteome</keyword>
<feature type="region of interest" description="Disordered" evidence="1">
    <location>
        <begin position="828"/>
        <end position="848"/>
    </location>
</feature>
<feature type="region of interest" description="Disordered" evidence="1">
    <location>
        <begin position="866"/>
        <end position="942"/>
    </location>
</feature>
<feature type="non-terminal residue" evidence="2">
    <location>
        <position position="1"/>
    </location>
</feature>
<feature type="compositionally biased region" description="Low complexity" evidence="1">
    <location>
        <begin position="833"/>
        <end position="845"/>
    </location>
</feature>
<sequence length="1122" mass="125191">VQPISSLGWCSILKAASSKSTATFEDALAAYNSHPEVVAHDRQETGSGTISLDSRKKQAVRHWVDKTSQEAYEEVVASTHDQPFGLGPFGEGFAATSICFLQSKTNLEANPLSDETDHPMSGEAFCEVDWSLPMTPLGQLIFFQRVKSLFSRATVGIPLHAKKKYRLSPEELAKERNASVFFAQVWPHLKVRIPEADWPTWESDFIQGKSHDFAPFLESRPSKLSLSMLKSQKAAAEQLQREKDNLIFSQVSQQRQEVLGAQFTFFKVALNSDQAKLARVAAVPAKVKGRLHEKMVQARKSQADAGRRACQGYQDLMPKQHNSQVKESFVRVTQIPKIELMQSEIAKMKSSRLPSPLQRHGYDQRVAPTARRLHRDSADYPKDSSLRGTYDEERQLCEELFSLNQACDCRWIEVWGRESRQAEMRSNARRFGCGRIVVSSSATAGAATNQWLNGELAIYGRSIGPNEGMDGAPDAVRISERLRPSLEQVAAQKGAKRLEMLLSSALRGCKFRAVCVVNMTGYVEELAQAVINLRIKGQIGGEGGDFNTKFLYYLSCHVLDGPEHFKYGKARVNRELMDLWIDRKITFGGIRFEDEEPKLSAEEKDEIDGYKFLDSPDRMNLEVLVRSGTEFKQLQQQHDEKYKNILDSVLTTGYVPAADDGDSAAAATHVQLEWHAGDKTPIQVDMSSLNADSQAGFPCMTLYKYLVSLERSKRVTKYDLSYSECQRKTGGSDDGFEIKIKEGAAHVYQTMTNTDSAKPPTCKNIFHDCAQVIRGSASLLVVFRYRYERVHAVSKVKLCCIMADWKLSVRQEMTRGLMDVNAVPFTPDRQFATSSPSGPPTSGHPQIQAGDQAQKQLLFDRMFDQTSSVEGGKQGQSCQPEVCPEVRPDQKDRKVEHEKKPRETESQEIESEKKHGEEDSRKVEDEKSRGNPPETMLQKRAKLRLAAANAGLLSPSLEVFEESEPEAPLPTAGPCKRPATKQKLCKKPSIAQGGTSGTPGEEQPGEEQAGDEDPSETLAKRAKVMRRPAAKKGQPASAKQGASLEALQNLDWQELDGGGKACLTGEWEIKEFEREWKPERGSLALVQAYPHTRGLQVFADSCSSWLHLLTLCEALWKQCQKV</sequence>